<evidence type="ECO:0000313" key="7">
    <source>
        <dbReference type="Proteomes" id="UP000251314"/>
    </source>
</evidence>
<evidence type="ECO:0000313" key="3">
    <source>
        <dbReference type="EMBL" id="KAG2945860.1"/>
    </source>
</evidence>
<dbReference type="PANTHER" id="PTHR34615:SF1">
    <property type="entry name" value="PX DOMAIN-CONTAINING PROTEIN"/>
    <property type="match status" value="1"/>
</dbReference>
<dbReference type="OrthoDB" id="115273at2759"/>
<name>A0A329S5E7_9STRA</name>
<dbReference type="EMBL" id="RCMV01000190">
    <property type="protein sequence ID" value="KAG3222192.1"/>
    <property type="molecule type" value="Genomic_DNA"/>
</dbReference>
<evidence type="ECO:0000313" key="1">
    <source>
        <dbReference type="EMBL" id="KAG2861410.1"/>
    </source>
</evidence>
<dbReference type="EMBL" id="MJFZ01000293">
    <property type="protein sequence ID" value="RAW32073.1"/>
    <property type="molecule type" value="Genomic_DNA"/>
</dbReference>
<dbReference type="VEuPathDB" id="FungiDB:PC110_g11581"/>
<dbReference type="Proteomes" id="UP000774804">
    <property type="component" value="Unassembled WGS sequence"/>
</dbReference>
<dbReference type="Proteomes" id="UP000697107">
    <property type="component" value="Unassembled WGS sequence"/>
</dbReference>
<sequence length="183" mass="20750">MLLLDGIDEAEDALFLENCASYVERSLIPNIRFDFETYPDANALEDFRFTCSDLVRLATAINLPNVFITAVGDRLLGVEALAMLCYRLSYPGKLSRIWKQFGRSDSACSRIITDTYCFLDNEWSDTLFFHDRLYAERHHRYVEAVSLKLTVLSTKYQCSSMAPKALYAVLGSAKDGCLLFKAP</sequence>
<accession>A0A329S5E7</accession>
<protein>
    <submittedName>
        <fullName evidence="6">Uncharacterized protein</fullName>
    </submittedName>
</protein>
<keyword evidence="7" id="KW-1185">Reference proteome</keyword>
<dbReference type="Proteomes" id="UP000760860">
    <property type="component" value="Unassembled WGS sequence"/>
</dbReference>
<dbReference type="Proteomes" id="UP000251314">
    <property type="component" value="Unassembled WGS sequence"/>
</dbReference>
<dbReference type="EMBL" id="RCMI01000159">
    <property type="protein sequence ID" value="KAG2929311.1"/>
    <property type="molecule type" value="Genomic_DNA"/>
</dbReference>
<dbReference type="Proteomes" id="UP000735874">
    <property type="component" value="Unassembled WGS sequence"/>
</dbReference>
<reference evidence="6 7" key="1">
    <citation type="submission" date="2018-01" db="EMBL/GenBank/DDBJ databases">
        <title>Draft genome of the strawberry crown rot pathogen Phytophthora cactorum.</title>
        <authorList>
            <person name="Armitage A.D."/>
            <person name="Lysoe E."/>
            <person name="Nellist C.F."/>
            <person name="Harrison R.J."/>
            <person name="Brurberg M.B."/>
        </authorList>
    </citation>
    <scope>NUCLEOTIDE SEQUENCE [LARGE SCALE GENOMIC DNA]</scope>
    <source>
        <strain evidence="6 7">10300</strain>
    </source>
</reference>
<gene>
    <name evidence="6" type="ORF">PC110_g11581</name>
    <name evidence="1" type="ORF">PC113_g7183</name>
    <name evidence="2" type="ORF">PC115_g6910</name>
    <name evidence="3" type="ORF">PC117_g8105</name>
    <name evidence="4" type="ORF">PC118_g6676</name>
    <name evidence="5" type="ORF">PC129_g7095</name>
</gene>
<evidence type="ECO:0000313" key="2">
    <source>
        <dbReference type="EMBL" id="KAG2929311.1"/>
    </source>
</evidence>
<evidence type="ECO:0000313" key="4">
    <source>
        <dbReference type="EMBL" id="KAG2988477.1"/>
    </source>
</evidence>
<dbReference type="AlphaFoldDB" id="A0A329S5E7"/>
<dbReference type="PANTHER" id="PTHR34615">
    <property type="entry name" value="PX DOMAIN-CONTAINING PROTEIN"/>
    <property type="match status" value="1"/>
</dbReference>
<evidence type="ECO:0000313" key="5">
    <source>
        <dbReference type="EMBL" id="KAG3222192.1"/>
    </source>
</evidence>
<dbReference type="EMBL" id="RCMG01000155">
    <property type="protein sequence ID" value="KAG2861410.1"/>
    <property type="molecule type" value="Genomic_DNA"/>
</dbReference>
<evidence type="ECO:0000313" key="6">
    <source>
        <dbReference type="EMBL" id="RAW32073.1"/>
    </source>
</evidence>
<comment type="caution">
    <text evidence="6">The sequence shown here is derived from an EMBL/GenBank/DDBJ whole genome shotgun (WGS) entry which is preliminary data.</text>
</comment>
<proteinExistence type="predicted"/>
<dbReference type="Proteomes" id="UP000736787">
    <property type="component" value="Unassembled WGS sequence"/>
</dbReference>
<organism evidence="6 7">
    <name type="scientific">Phytophthora cactorum</name>
    <dbReference type="NCBI Taxonomy" id="29920"/>
    <lineage>
        <taxon>Eukaryota</taxon>
        <taxon>Sar</taxon>
        <taxon>Stramenopiles</taxon>
        <taxon>Oomycota</taxon>
        <taxon>Peronosporomycetes</taxon>
        <taxon>Peronosporales</taxon>
        <taxon>Peronosporaceae</taxon>
        <taxon>Phytophthora</taxon>
    </lineage>
</organism>
<reference evidence="1" key="2">
    <citation type="submission" date="2018-10" db="EMBL/GenBank/DDBJ databases">
        <title>Effector identification in a new, highly contiguous assembly of the strawberry crown rot pathogen Phytophthora cactorum.</title>
        <authorList>
            <person name="Armitage A.D."/>
            <person name="Nellist C.F."/>
            <person name="Bates H."/>
            <person name="Vickerstaff R.J."/>
            <person name="Harrison R.J."/>
        </authorList>
    </citation>
    <scope>NUCLEOTIDE SEQUENCE</scope>
    <source>
        <strain evidence="1">15-7</strain>
        <strain evidence="2">4032</strain>
        <strain evidence="3">4040</strain>
        <strain evidence="4">P415</strain>
        <strain evidence="5">P421</strain>
    </source>
</reference>
<dbReference type="EMBL" id="RCMK01000172">
    <property type="protein sequence ID" value="KAG2945860.1"/>
    <property type="molecule type" value="Genomic_DNA"/>
</dbReference>
<dbReference type="EMBL" id="RCML01000152">
    <property type="protein sequence ID" value="KAG2988477.1"/>
    <property type="molecule type" value="Genomic_DNA"/>
</dbReference>
<dbReference type="STRING" id="29920.A0A329S5E7"/>